<dbReference type="SUPFAM" id="SSF48452">
    <property type="entry name" value="TPR-like"/>
    <property type="match status" value="1"/>
</dbReference>
<dbReference type="KEGG" id="mauu:NCTC10437_00500"/>
<dbReference type="AlphaFoldDB" id="A0A3S4RXS6"/>
<dbReference type="GO" id="GO:0004016">
    <property type="term" value="F:adenylate cyclase activity"/>
    <property type="evidence" value="ECO:0007669"/>
    <property type="project" value="TreeGrafter"/>
</dbReference>
<dbReference type="Proteomes" id="UP000279306">
    <property type="component" value="Chromosome"/>
</dbReference>
<organism evidence="4 5">
    <name type="scientific">Mycolicibacterium aurum</name>
    <name type="common">Mycobacterium aurum</name>
    <dbReference type="NCBI Taxonomy" id="1791"/>
    <lineage>
        <taxon>Bacteria</taxon>
        <taxon>Bacillati</taxon>
        <taxon>Actinomycetota</taxon>
        <taxon>Actinomycetes</taxon>
        <taxon>Mycobacteriales</taxon>
        <taxon>Mycobacteriaceae</taxon>
        <taxon>Mycolicibacterium</taxon>
    </lineage>
</organism>
<evidence type="ECO:0000259" key="3">
    <source>
        <dbReference type="PROSITE" id="PS50043"/>
    </source>
</evidence>
<sequence length="921" mass="98515">MSRDAECAAVAEFLDAATREPASLLIEGEAGIGKTTIWLAGLQQARERNFRVLATRPADTESVLSYVALADLLSHVDATVLDSLPDPQRFALDRVLLRGDTGDDPTDPRAVAAAFLSVIENLSETAPVLIAIDDLQWLDHASAAVVAYAARRLSGAIGMLGALRSEATPAIDLIGEQLPRPDSSRRLTVGPLSLGALRTVVAQRLGLSLPRPTMVRIHNISRGNPFYALQLAHSFNSGETSVQTTLSDLVRDRVSGVAAQTQEALLTAACAGSPTFDLVARAMKVSNSRAMEILDEAEGKGLIHYDGPRVLFSHPLLAAGIYAAASPAQRRRTHAALAGIVTESELRARHLALAATTADEQTLHSLDAAALSAASRGAPSSAAELLDLAIGLGGDTPQRRIRAAGHHLHAANFREAASRLEHIIDTLPPGRLRAEALTLLARVRTAEENLAEMMAVLTRVLADTADDPDRRTYALTLLSFAQLNAAQFDESARSIDEAVTLAAGSDRRDLLSAALAWQTMQRFAAGQGFDEHTMSRALALEDVASDTPSVLRASVNNALLLAWTGQLEPGHEAMMAIRRRSLDRGEEHQLAALDFHCFLMALWRGDLADAGLLAEDALERANALGDPQPVCIGMTMQATVAAYAGQEQPARAGVAEALAQLQALGAPPMARYPLATLGFLEVSLGNYAAALSALEPALSLIDSAPMSLEIMIGLFVPDALEAMVAVGRLDDAERLVDRVLEDGRRLDRAWLLACGGRCHAMVLAARGDVDAAIVTARQAMTEHERLPMPFERARTQLLVGQLERRQRRNHASSAALNEALQTFEELGAPLWAERARTELGRANVGPHRDATLTPSEQRVAELAASGMTNREVATALFISPKTVEANLSRIYRKLGIKSRAALGRLMSENLGNSQPAKSGHR</sequence>
<keyword evidence="2" id="KW-0067">ATP-binding</keyword>
<dbReference type="PROSITE" id="PS00622">
    <property type="entry name" value="HTH_LUXR_1"/>
    <property type="match status" value="1"/>
</dbReference>
<dbReference type="GO" id="GO:0005524">
    <property type="term" value="F:ATP binding"/>
    <property type="evidence" value="ECO:0007669"/>
    <property type="project" value="UniProtKB-KW"/>
</dbReference>
<reference evidence="4 5" key="1">
    <citation type="submission" date="2018-12" db="EMBL/GenBank/DDBJ databases">
        <authorList>
            <consortium name="Pathogen Informatics"/>
        </authorList>
    </citation>
    <scope>NUCLEOTIDE SEQUENCE [LARGE SCALE GENOMIC DNA]</scope>
    <source>
        <strain evidence="4 5">NCTC10437</strain>
    </source>
</reference>
<name>A0A3S4RXS6_MYCAU</name>
<dbReference type="GO" id="GO:0006355">
    <property type="term" value="P:regulation of DNA-templated transcription"/>
    <property type="evidence" value="ECO:0007669"/>
    <property type="project" value="InterPro"/>
</dbReference>
<dbReference type="Gene3D" id="1.10.10.10">
    <property type="entry name" value="Winged helix-like DNA-binding domain superfamily/Winged helix DNA-binding domain"/>
    <property type="match status" value="1"/>
</dbReference>
<dbReference type="PANTHER" id="PTHR16305:SF35">
    <property type="entry name" value="TRANSCRIPTIONAL ACTIVATOR DOMAIN"/>
    <property type="match status" value="1"/>
</dbReference>
<dbReference type="CDD" id="cd06170">
    <property type="entry name" value="LuxR_C_like"/>
    <property type="match status" value="1"/>
</dbReference>
<dbReference type="PROSITE" id="PS50043">
    <property type="entry name" value="HTH_LUXR_2"/>
    <property type="match status" value="1"/>
</dbReference>
<keyword evidence="1" id="KW-0547">Nucleotide-binding</keyword>
<dbReference type="Pfam" id="PF00196">
    <property type="entry name" value="GerE"/>
    <property type="match status" value="1"/>
</dbReference>
<dbReference type="EMBL" id="LR134356">
    <property type="protein sequence ID" value="VEG51392.1"/>
    <property type="molecule type" value="Genomic_DNA"/>
</dbReference>
<dbReference type="Gene3D" id="3.40.50.300">
    <property type="entry name" value="P-loop containing nucleotide triphosphate hydrolases"/>
    <property type="match status" value="1"/>
</dbReference>
<gene>
    <name evidence="4" type="ORF">NCTC10437_00500</name>
</gene>
<evidence type="ECO:0000313" key="5">
    <source>
        <dbReference type="Proteomes" id="UP000279306"/>
    </source>
</evidence>
<dbReference type="STRING" id="1791.GCA_001049355_03403"/>
<dbReference type="SUPFAM" id="SSF46894">
    <property type="entry name" value="C-terminal effector domain of the bipartite response regulators"/>
    <property type="match status" value="1"/>
</dbReference>
<dbReference type="InterPro" id="IPR027417">
    <property type="entry name" value="P-loop_NTPase"/>
</dbReference>
<dbReference type="InterPro" id="IPR036388">
    <property type="entry name" value="WH-like_DNA-bd_sf"/>
</dbReference>
<evidence type="ECO:0000256" key="1">
    <source>
        <dbReference type="ARBA" id="ARBA00022741"/>
    </source>
</evidence>
<dbReference type="Pfam" id="PF13191">
    <property type="entry name" value="AAA_16"/>
    <property type="match status" value="1"/>
</dbReference>
<dbReference type="InterPro" id="IPR041664">
    <property type="entry name" value="AAA_16"/>
</dbReference>
<evidence type="ECO:0000313" key="4">
    <source>
        <dbReference type="EMBL" id="VEG51392.1"/>
    </source>
</evidence>
<dbReference type="GO" id="GO:0005737">
    <property type="term" value="C:cytoplasm"/>
    <property type="evidence" value="ECO:0007669"/>
    <property type="project" value="TreeGrafter"/>
</dbReference>
<dbReference type="PANTHER" id="PTHR16305">
    <property type="entry name" value="TESTICULAR SOLUBLE ADENYLYL CYCLASE"/>
    <property type="match status" value="1"/>
</dbReference>
<dbReference type="Gene3D" id="1.25.40.10">
    <property type="entry name" value="Tetratricopeptide repeat domain"/>
    <property type="match status" value="2"/>
</dbReference>
<dbReference type="SMART" id="SM00421">
    <property type="entry name" value="HTH_LUXR"/>
    <property type="match status" value="1"/>
</dbReference>
<feature type="domain" description="HTH luxR-type" evidence="3">
    <location>
        <begin position="845"/>
        <end position="910"/>
    </location>
</feature>
<protein>
    <submittedName>
        <fullName evidence="4">Transcriptional regulator, luxR family</fullName>
    </submittedName>
</protein>
<keyword evidence="5" id="KW-1185">Reference proteome</keyword>
<dbReference type="InterPro" id="IPR016032">
    <property type="entry name" value="Sig_transdc_resp-reg_C-effctor"/>
</dbReference>
<proteinExistence type="predicted"/>
<dbReference type="SUPFAM" id="SSF52540">
    <property type="entry name" value="P-loop containing nucleoside triphosphate hydrolases"/>
    <property type="match status" value="1"/>
</dbReference>
<accession>A0A3S4RXS6</accession>
<dbReference type="PRINTS" id="PR00038">
    <property type="entry name" value="HTHLUXR"/>
</dbReference>
<dbReference type="InterPro" id="IPR011990">
    <property type="entry name" value="TPR-like_helical_dom_sf"/>
</dbReference>
<dbReference type="InterPro" id="IPR000792">
    <property type="entry name" value="Tscrpt_reg_LuxR_C"/>
</dbReference>
<evidence type="ECO:0000256" key="2">
    <source>
        <dbReference type="ARBA" id="ARBA00022840"/>
    </source>
</evidence>
<dbReference type="GO" id="GO:0003677">
    <property type="term" value="F:DNA binding"/>
    <property type="evidence" value="ECO:0007669"/>
    <property type="project" value="InterPro"/>
</dbReference>